<dbReference type="CDD" id="cd00143">
    <property type="entry name" value="PP2Cc"/>
    <property type="match status" value="1"/>
</dbReference>
<dbReference type="RefSeq" id="WP_141817997.1">
    <property type="nucleotide sequence ID" value="NZ_BAAAIL010000003.1"/>
</dbReference>
<organism evidence="3 4">
    <name type="scientific">Ornithinimicrobium humiphilum</name>
    <dbReference type="NCBI Taxonomy" id="125288"/>
    <lineage>
        <taxon>Bacteria</taxon>
        <taxon>Bacillati</taxon>
        <taxon>Actinomycetota</taxon>
        <taxon>Actinomycetes</taxon>
        <taxon>Micrococcales</taxon>
        <taxon>Ornithinimicrobiaceae</taxon>
        <taxon>Ornithinimicrobium</taxon>
    </lineage>
</organism>
<name>A0A543KMR3_9MICO</name>
<evidence type="ECO:0000313" key="4">
    <source>
        <dbReference type="Proteomes" id="UP000315133"/>
    </source>
</evidence>
<protein>
    <submittedName>
        <fullName evidence="3">Serine/threonine protein phosphatase PrpC</fullName>
    </submittedName>
</protein>
<evidence type="ECO:0000259" key="2">
    <source>
        <dbReference type="PROSITE" id="PS51746"/>
    </source>
</evidence>
<sequence>MTTEQPEQPAPTTPDEKIVPLTPPDPVEVEVTENPGVAADGTLQPEAGVETERHPVPEAEIDSAEADLEEDLDGEPDLDEEPEPFTDGPPPLPTPMLVLDGELPPEPEPVAEEPVDHGTCRCGGAFDADGWCTECGERRPDPRHHFTARPADHVAAVCDRGIRHTDNEDAMAVWAGEDGSAALVVCDGVTTATRSAEASLGAAEAALQTLTSTSGSAAERIVAATDAAAEAVAQVGRDFPDSAPSCTYVAVVVEDGLATYGSVGDSRGYWIPDEGEPRRLTTDDSMAEEQIRAGLDRASAESGALAHTITRWLGPDSPDHRPVITTQQVGEPGWVLACTDGLWNYASEPADLRAVLRQEERRVGRDPLDLAQALVAWANGRGGADNITVALARTGAHASAPAIAEEQTRDTPHPAASDELTVETPHPAAAEGADARQDGTHG</sequence>
<dbReference type="Gene3D" id="3.60.40.10">
    <property type="entry name" value="PPM-type phosphatase domain"/>
    <property type="match status" value="1"/>
</dbReference>
<dbReference type="InterPro" id="IPR001932">
    <property type="entry name" value="PPM-type_phosphatase-like_dom"/>
</dbReference>
<evidence type="ECO:0000313" key="3">
    <source>
        <dbReference type="EMBL" id="TQM96365.1"/>
    </source>
</evidence>
<keyword evidence="4" id="KW-1185">Reference proteome</keyword>
<feature type="compositionally biased region" description="Acidic residues" evidence="1">
    <location>
        <begin position="59"/>
        <end position="84"/>
    </location>
</feature>
<comment type="caution">
    <text evidence="3">The sequence shown here is derived from an EMBL/GenBank/DDBJ whole genome shotgun (WGS) entry which is preliminary data.</text>
</comment>
<dbReference type="Proteomes" id="UP000315133">
    <property type="component" value="Unassembled WGS sequence"/>
</dbReference>
<feature type="domain" description="PPM-type phosphatase" evidence="2">
    <location>
        <begin position="153"/>
        <end position="394"/>
    </location>
</feature>
<dbReference type="AlphaFoldDB" id="A0A543KMR3"/>
<dbReference type="OrthoDB" id="9801841at2"/>
<reference evidence="3 4" key="1">
    <citation type="submission" date="2019-06" db="EMBL/GenBank/DDBJ databases">
        <title>Sequencing the genomes of 1000 actinobacteria strains.</title>
        <authorList>
            <person name="Klenk H.-P."/>
        </authorList>
    </citation>
    <scope>NUCLEOTIDE SEQUENCE [LARGE SCALE GENOMIC DNA]</scope>
    <source>
        <strain evidence="3 4">DSM 12362</strain>
    </source>
</reference>
<feature type="region of interest" description="Disordered" evidence="1">
    <location>
        <begin position="398"/>
        <end position="442"/>
    </location>
</feature>
<dbReference type="SMART" id="SM00331">
    <property type="entry name" value="PP2C_SIG"/>
    <property type="match status" value="1"/>
</dbReference>
<dbReference type="Pfam" id="PF13672">
    <property type="entry name" value="PP2C_2"/>
    <property type="match status" value="1"/>
</dbReference>
<dbReference type="PROSITE" id="PS51746">
    <property type="entry name" value="PPM_2"/>
    <property type="match status" value="1"/>
</dbReference>
<dbReference type="SUPFAM" id="SSF81606">
    <property type="entry name" value="PP2C-like"/>
    <property type="match status" value="1"/>
</dbReference>
<dbReference type="EMBL" id="VFPU01000001">
    <property type="protein sequence ID" value="TQM96365.1"/>
    <property type="molecule type" value="Genomic_DNA"/>
</dbReference>
<proteinExistence type="predicted"/>
<dbReference type="InterPro" id="IPR036457">
    <property type="entry name" value="PPM-type-like_dom_sf"/>
</dbReference>
<dbReference type="SMART" id="SM00332">
    <property type="entry name" value="PP2Cc"/>
    <property type="match status" value="1"/>
</dbReference>
<evidence type="ECO:0000256" key="1">
    <source>
        <dbReference type="SAM" id="MobiDB-lite"/>
    </source>
</evidence>
<feature type="compositionally biased region" description="Basic and acidic residues" evidence="1">
    <location>
        <begin position="433"/>
        <end position="442"/>
    </location>
</feature>
<gene>
    <name evidence="3" type="ORF">FB476_1231</name>
</gene>
<feature type="region of interest" description="Disordered" evidence="1">
    <location>
        <begin position="1"/>
        <end position="92"/>
    </location>
</feature>
<accession>A0A543KMR3</accession>